<dbReference type="Pfam" id="PF00621">
    <property type="entry name" value="RhoGEF"/>
    <property type="match status" value="1"/>
</dbReference>
<dbReference type="Gene3D" id="1.20.900.10">
    <property type="entry name" value="Dbl homology (DH) domain"/>
    <property type="match status" value="1"/>
</dbReference>
<dbReference type="OrthoDB" id="26679at2759"/>
<dbReference type="Pfam" id="PF07534">
    <property type="entry name" value="TLD"/>
    <property type="match status" value="2"/>
</dbReference>
<evidence type="ECO:0000256" key="1">
    <source>
        <dbReference type="ARBA" id="ARBA00004173"/>
    </source>
</evidence>
<proteinExistence type="inferred from homology"/>
<gene>
    <name evidence="8" type="ORF">LY90DRAFT_664750</name>
</gene>
<dbReference type="PROSITE" id="PS51886">
    <property type="entry name" value="TLDC"/>
    <property type="match status" value="1"/>
</dbReference>
<feature type="compositionally biased region" description="Low complexity" evidence="5">
    <location>
        <begin position="661"/>
        <end position="673"/>
    </location>
</feature>
<evidence type="ECO:0000256" key="3">
    <source>
        <dbReference type="ARBA" id="ARBA00023128"/>
    </source>
</evidence>
<keyword evidence="3" id="KW-0496">Mitochondrion</keyword>
<dbReference type="InterPro" id="IPR006571">
    <property type="entry name" value="TLDc_dom"/>
</dbReference>
<organism evidence="8 9">
    <name type="scientific">Neocallimastix californiae</name>
    <dbReference type="NCBI Taxonomy" id="1754190"/>
    <lineage>
        <taxon>Eukaryota</taxon>
        <taxon>Fungi</taxon>
        <taxon>Fungi incertae sedis</taxon>
        <taxon>Chytridiomycota</taxon>
        <taxon>Chytridiomycota incertae sedis</taxon>
        <taxon>Neocallimastigomycetes</taxon>
        <taxon>Neocallimastigales</taxon>
        <taxon>Neocallimastigaceae</taxon>
        <taxon>Neocallimastix</taxon>
    </lineage>
</organism>
<dbReference type="SMART" id="SM00325">
    <property type="entry name" value="RhoGEF"/>
    <property type="match status" value="1"/>
</dbReference>
<feature type="region of interest" description="Disordered" evidence="5">
    <location>
        <begin position="641"/>
        <end position="720"/>
    </location>
</feature>
<protein>
    <recommendedName>
        <fullName evidence="4">Oxidation resistance protein 1</fullName>
    </recommendedName>
</protein>
<evidence type="ECO:0000256" key="2">
    <source>
        <dbReference type="ARBA" id="ARBA00009540"/>
    </source>
</evidence>
<evidence type="ECO:0000313" key="9">
    <source>
        <dbReference type="Proteomes" id="UP000193920"/>
    </source>
</evidence>
<feature type="compositionally biased region" description="Low complexity" evidence="5">
    <location>
        <begin position="698"/>
        <end position="720"/>
    </location>
</feature>
<dbReference type="AlphaFoldDB" id="A0A1Y2F5I2"/>
<name>A0A1Y2F5I2_9FUNG</name>
<feature type="region of interest" description="Disordered" evidence="5">
    <location>
        <begin position="345"/>
        <end position="381"/>
    </location>
</feature>
<comment type="caution">
    <text evidence="8">The sequence shown here is derived from an EMBL/GenBank/DDBJ whole genome shotgun (WGS) entry which is preliminary data.</text>
</comment>
<dbReference type="SMART" id="SM00584">
    <property type="entry name" value="TLDc"/>
    <property type="match status" value="1"/>
</dbReference>
<feature type="compositionally biased region" description="Basic and acidic residues" evidence="5">
    <location>
        <begin position="677"/>
        <end position="687"/>
    </location>
</feature>
<evidence type="ECO:0000259" key="7">
    <source>
        <dbReference type="PROSITE" id="PS51886"/>
    </source>
</evidence>
<dbReference type="PANTHER" id="PTHR23354">
    <property type="entry name" value="NUCLEOLAR PROTEIN 7/ESTROGEN RECEPTOR COACTIVATOR-RELATED"/>
    <property type="match status" value="1"/>
</dbReference>
<dbReference type="GO" id="GO:0005739">
    <property type="term" value="C:mitochondrion"/>
    <property type="evidence" value="ECO:0007669"/>
    <property type="project" value="UniProtKB-SubCell"/>
</dbReference>
<evidence type="ECO:0000256" key="5">
    <source>
        <dbReference type="SAM" id="MobiDB-lite"/>
    </source>
</evidence>
<sequence length="813" mass="94725">MSKLREKNEKLNNFENYTEIELIHPKEYIESILAVHKRHVNELYQKEYEFSNKLKLLFEYYKYPLETLVGTNKQIITQHEIDSIFKGISDIFQLSWTLCGELKILTHSYSHGYSTISIGGLFQKYAKQIKECYGRYASRFLFSIVTTHNLKQKNSLFKKFYKNTKKKFETKKLELKSAFCLPIFQIQWYYDNFLRLQKMTTPNDKSYELLEDGKEFFLDLSQLLKESMKRSIKIKEVYAIQKSIKDCPTALVHPYRILYKQFGSIIDGNDPTCSIRLILFDDVIVIARKRKYHKGYVYDRAADYHIIKLIESPSLSPYRHVISLLILSPFNKSKEDIVIGTDMDDNIYNNSNNNNNTNTNGNRKRNGNHNQSLDNSRRREDEEMLYRDDAGTFTEAKKKKSFSRFFSWTFNQNITRLNLVVANESLKKSITTAIQKRLKHLSPNPFEFTLLEAIDKYNLDQSSITLPQQISPLPESFEILLNNEICSTLYTSIPKRLRIKRSLTLIYSMQLHGSSLNTFYERSNAGYGTCQILVIRDTEDNIFGAYTSEPFRKNNGFYGNGETFLWKVEPCVEKTKRSQGHHHLHRRRTSSIFDNSNDFTNSPKRISSIISQLKHSFSPISSLSSKNVKKKNSLLRLSIQNNYRNRERSNSNNHITFNKENYNNNNNNNYNDNNDYDYNKDNGDDGKSISSSHRKMIRSSSGFSTATTSSNFSTLSSNGSGSKVKLYLWKQTNYFFINSTNEYVSVGSGGGTFGLWFDQHMLHGRSQVCETFKNDILSSQENFDIVDMELWSFTTQVERDITRTRPSAFSVKK</sequence>
<evidence type="ECO:0000313" key="8">
    <source>
        <dbReference type="EMBL" id="ORY79119.1"/>
    </source>
</evidence>
<reference evidence="8 9" key="1">
    <citation type="submission" date="2016-08" db="EMBL/GenBank/DDBJ databases">
        <title>A Parts List for Fungal Cellulosomes Revealed by Comparative Genomics.</title>
        <authorList>
            <consortium name="DOE Joint Genome Institute"/>
            <person name="Haitjema C.H."/>
            <person name="Gilmore S.P."/>
            <person name="Henske J.K."/>
            <person name="Solomon K.V."/>
            <person name="De Groot R."/>
            <person name="Kuo A."/>
            <person name="Mondo S.J."/>
            <person name="Salamov A.A."/>
            <person name="Labutti K."/>
            <person name="Zhao Z."/>
            <person name="Chiniquy J."/>
            <person name="Barry K."/>
            <person name="Brewer H.M."/>
            <person name="Purvine S.O."/>
            <person name="Wright A.T."/>
            <person name="Boxma B."/>
            <person name="Van Alen T."/>
            <person name="Hackstein J.H."/>
            <person name="Baker S.E."/>
            <person name="Grigoriev I.V."/>
            <person name="O'Malley M.A."/>
        </authorList>
    </citation>
    <scope>NUCLEOTIDE SEQUENCE [LARGE SCALE GENOMIC DNA]</scope>
    <source>
        <strain evidence="8 9">G1</strain>
    </source>
</reference>
<dbReference type="GO" id="GO:0005085">
    <property type="term" value="F:guanyl-nucleotide exchange factor activity"/>
    <property type="evidence" value="ECO:0007669"/>
    <property type="project" value="InterPro"/>
</dbReference>
<feature type="domain" description="DH" evidence="6">
    <location>
        <begin position="35"/>
        <end position="227"/>
    </location>
</feature>
<dbReference type="PROSITE" id="PS50010">
    <property type="entry name" value="DH_2"/>
    <property type="match status" value="1"/>
</dbReference>
<comment type="subcellular location">
    <subcellularLocation>
        <location evidence="1">Mitochondrion</location>
    </subcellularLocation>
</comment>
<dbReference type="InterPro" id="IPR035899">
    <property type="entry name" value="DBL_dom_sf"/>
</dbReference>
<accession>A0A1Y2F5I2</accession>
<keyword evidence="9" id="KW-1185">Reference proteome</keyword>
<dbReference type="EMBL" id="MCOG01000015">
    <property type="protein sequence ID" value="ORY79119.1"/>
    <property type="molecule type" value="Genomic_DNA"/>
</dbReference>
<feature type="compositionally biased region" description="Low complexity" evidence="5">
    <location>
        <begin position="346"/>
        <end position="361"/>
    </location>
</feature>
<dbReference type="InterPro" id="IPR000219">
    <property type="entry name" value="DH_dom"/>
</dbReference>
<evidence type="ECO:0000256" key="4">
    <source>
        <dbReference type="ARBA" id="ARBA00040604"/>
    </source>
</evidence>
<feature type="domain" description="TLDc" evidence="7">
    <location>
        <begin position="479"/>
        <end position="794"/>
    </location>
</feature>
<dbReference type="SUPFAM" id="SSF48065">
    <property type="entry name" value="DBL homology domain (DH-domain)"/>
    <property type="match status" value="1"/>
</dbReference>
<dbReference type="PANTHER" id="PTHR23354:SF62">
    <property type="entry name" value="MUSTARD, ISOFORM V"/>
    <property type="match status" value="1"/>
</dbReference>
<dbReference type="Proteomes" id="UP000193920">
    <property type="component" value="Unassembled WGS sequence"/>
</dbReference>
<evidence type="ECO:0000259" key="6">
    <source>
        <dbReference type="PROSITE" id="PS50010"/>
    </source>
</evidence>
<comment type="similarity">
    <text evidence="2">Belongs to the OXR1 family.</text>
</comment>